<evidence type="ECO:0000256" key="1">
    <source>
        <dbReference type="SAM" id="MobiDB-lite"/>
    </source>
</evidence>
<feature type="region of interest" description="Disordered" evidence="1">
    <location>
        <begin position="165"/>
        <end position="227"/>
    </location>
</feature>
<accession>A0AAD5RSH0</accession>
<evidence type="ECO:0000313" key="3">
    <source>
        <dbReference type="Proteomes" id="UP001201980"/>
    </source>
</evidence>
<feature type="compositionally biased region" description="Low complexity" evidence="1">
    <location>
        <begin position="212"/>
        <end position="227"/>
    </location>
</feature>
<proteinExistence type="predicted"/>
<dbReference type="PANTHER" id="PTHR14742:SF3">
    <property type="entry name" value="RIBONUCLEASE MRP PROTEIN SUBUNIT SNM1"/>
    <property type="match status" value="1"/>
</dbReference>
<dbReference type="GO" id="GO:0005655">
    <property type="term" value="C:nucleolar ribonuclease P complex"/>
    <property type="evidence" value="ECO:0007669"/>
    <property type="project" value="TreeGrafter"/>
</dbReference>
<dbReference type="Proteomes" id="UP001201980">
    <property type="component" value="Unassembled WGS sequence"/>
</dbReference>
<dbReference type="AlphaFoldDB" id="A0AAD5RSH0"/>
<dbReference type="EMBL" id="JAKWBI020000123">
    <property type="protein sequence ID" value="KAJ2902140.1"/>
    <property type="molecule type" value="Genomic_DNA"/>
</dbReference>
<dbReference type="GO" id="GO:0008033">
    <property type="term" value="P:tRNA processing"/>
    <property type="evidence" value="ECO:0007669"/>
    <property type="project" value="TreeGrafter"/>
</dbReference>
<dbReference type="Pfam" id="PF04032">
    <property type="entry name" value="Rpr2"/>
    <property type="match status" value="1"/>
</dbReference>
<protein>
    <submittedName>
        <fullName evidence="2">Uncharacterized protein</fullName>
    </submittedName>
</protein>
<gene>
    <name evidence="2" type="ORF">MKZ38_000993</name>
</gene>
<reference evidence="2" key="1">
    <citation type="submission" date="2022-07" db="EMBL/GenBank/DDBJ databases">
        <title>Draft genome sequence of Zalerion maritima ATCC 34329, a (micro)plastics degrading marine fungus.</title>
        <authorList>
            <person name="Paco A."/>
            <person name="Goncalves M.F.M."/>
            <person name="Rocha-Santos T.A.P."/>
            <person name="Alves A."/>
        </authorList>
    </citation>
    <scope>NUCLEOTIDE SEQUENCE</scope>
    <source>
        <strain evidence="2">ATCC 34329</strain>
    </source>
</reference>
<feature type="compositionally biased region" description="Basic and acidic residues" evidence="1">
    <location>
        <begin position="100"/>
        <end position="112"/>
    </location>
</feature>
<sequence length="227" mass="24212">MATPDLESRLQYLTNAAHLLAISSPETSAYIMSQRNKLAILNNVILPERQRGHTCGACGHIFLPGQGSSMELTRKASAMKHGKVTKRERRLVTSTVTGTSKDEGSQEKEKQKATGVVERGIRFTCGSCGRYTDISRPAPSLASRSYKGRKRGAVGAVVGVENNRLSSKAPATSSSTAPKQNSGKLSAGASSRKRAKNRKAGLQTLIQQNKPSSSSSGFGLGLSDFMK</sequence>
<evidence type="ECO:0000313" key="2">
    <source>
        <dbReference type="EMBL" id="KAJ2902140.1"/>
    </source>
</evidence>
<feature type="compositionally biased region" description="Low complexity" evidence="1">
    <location>
        <begin position="165"/>
        <end position="179"/>
    </location>
</feature>
<feature type="region of interest" description="Disordered" evidence="1">
    <location>
        <begin position="93"/>
        <end position="115"/>
    </location>
</feature>
<keyword evidence="3" id="KW-1185">Reference proteome</keyword>
<dbReference type="PANTHER" id="PTHR14742">
    <property type="entry name" value="RIBONUCLEASE P SUBUNIT P21"/>
    <property type="match status" value="1"/>
</dbReference>
<comment type="caution">
    <text evidence="2">The sequence shown here is derived from an EMBL/GenBank/DDBJ whole genome shotgun (WGS) entry which is preliminary data.</text>
</comment>
<name>A0AAD5RSH0_9PEZI</name>
<organism evidence="2 3">
    <name type="scientific">Zalerion maritima</name>
    <dbReference type="NCBI Taxonomy" id="339359"/>
    <lineage>
        <taxon>Eukaryota</taxon>
        <taxon>Fungi</taxon>
        <taxon>Dikarya</taxon>
        <taxon>Ascomycota</taxon>
        <taxon>Pezizomycotina</taxon>
        <taxon>Sordariomycetes</taxon>
        <taxon>Lulworthiomycetidae</taxon>
        <taxon>Lulworthiales</taxon>
        <taxon>Lulworthiaceae</taxon>
        <taxon>Zalerion</taxon>
    </lineage>
</organism>
<dbReference type="InterPro" id="IPR007175">
    <property type="entry name" value="Rpr2/Snm1/Rpp21"/>
</dbReference>